<reference evidence="3" key="1">
    <citation type="journal article" date="2015" name="MBio">
        <title>Genome-Resolved Metagenomic Analysis Reveals Roles for Candidate Phyla and Other Microbial Community Members in Biogeochemical Transformations in Oil Reservoirs.</title>
        <authorList>
            <person name="Hu P."/>
            <person name="Tom L."/>
            <person name="Singh A."/>
            <person name="Thomas B.C."/>
            <person name="Baker B.J."/>
            <person name="Piceno Y.M."/>
            <person name="Andersen G.L."/>
            <person name="Banfield J.F."/>
        </authorList>
    </citation>
    <scope>NUCLEOTIDE SEQUENCE [LARGE SCALE GENOMIC DNA]</scope>
</reference>
<dbReference type="InterPro" id="IPR036691">
    <property type="entry name" value="Endo/exonu/phosph_ase_sf"/>
</dbReference>
<protein>
    <submittedName>
        <fullName evidence="2">Endonuclease/exonuclease/phosphatase</fullName>
    </submittedName>
</protein>
<keyword evidence="2" id="KW-0255">Endonuclease</keyword>
<feature type="domain" description="Endonuclease/exonuclease/phosphatase" evidence="1">
    <location>
        <begin position="7"/>
        <end position="313"/>
    </location>
</feature>
<dbReference type="GO" id="GO:0004527">
    <property type="term" value="F:exonuclease activity"/>
    <property type="evidence" value="ECO:0007669"/>
    <property type="project" value="UniProtKB-KW"/>
</dbReference>
<accession>A0A124FWQ1</accession>
<evidence type="ECO:0000313" key="2">
    <source>
        <dbReference type="EMBL" id="KUK75580.1"/>
    </source>
</evidence>
<name>A0A124FWQ1_9BACT</name>
<dbReference type="PANTHER" id="PTHR42834">
    <property type="entry name" value="ENDONUCLEASE/EXONUCLEASE/PHOSPHATASE FAMILY PROTEIN (AFU_ORTHOLOGUE AFUA_3G09210)"/>
    <property type="match status" value="1"/>
</dbReference>
<dbReference type="Proteomes" id="UP000053860">
    <property type="component" value="Unassembled WGS sequence"/>
</dbReference>
<comment type="caution">
    <text evidence="2">The sequence shown here is derived from an EMBL/GenBank/DDBJ whole genome shotgun (WGS) entry which is preliminary data.</text>
</comment>
<dbReference type="InterPro" id="IPR005135">
    <property type="entry name" value="Endo/exonuclease/phosphatase"/>
</dbReference>
<sequence length="318" mass="36885">MSLLFSLMFYNTENLYDTVDDPLSMDDDFTPNGFRQWNERRFNSKVEKLTNVISDIVHPRKPDVISLAEIENKSVMENILSEMQRQGMRGYSFVHYDSPDERGSDVAMIYNTHTFRVMESHPVLVHLPGIEDRTRDILYVKGTIPNGETLHLFIIHFPSRGEGRELSERRRYFAASELRNAVYKVTSQEPEANVIIMGDFNDTPDDNSVDEVLGARKSFEEINNLRLYNLLYPRYKKGLGTTYYKGWLLFDQIIVSGNLLTSTTIDCKPEYADIFNPPYLLYFGLNNRPKPNRTYNGKYVGGYSDHLPVYIQLNLKEV</sequence>
<dbReference type="EMBL" id="LGGN01000377">
    <property type="protein sequence ID" value="KUK75580.1"/>
    <property type="molecule type" value="Genomic_DNA"/>
</dbReference>
<keyword evidence="2" id="KW-0378">Hydrolase</keyword>
<gene>
    <name evidence="2" type="ORF">XD92_1544</name>
</gene>
<dbReference type="AlphaFoldDB" id="A0A124FWQ1"/>
<dbReference type="Pfam" id="PF19580">
    <property type="entry name" value="Exo_endo_phos_3"/>
    <property type="match status" value="1"/>
</dbReference>
<keyword evidence="2" id="KW-0540">Nuclease</keyword>
<proteinExistence type="predicted"/>
<dbReference type="GO" id="GO:0004519">
    <property type="term" value="F:endonuclease activity"/>
    <property type="evidence" value="ECO:0007669"/>
    <property type="project" value="UniProtKB-KW"/>
</dbReference>
<dbReference type="PANTHER" id="PTHR42834:SF1">
    <property type="entry name" value="ENDONUCLEASE_EXONUCLEASE_PHOSPHATASE FAMILY PROTEIN (AFU_ORTHOLOGUE AFUA_3G09210)"/>
    <property type="match status" value="1"/>
</dbReference>
<evidence type="ECO:0000259" key="1">
    <source>
        <dbReference type="Pfam" id="PF19580"/>
    </source>
</evidence>
<dbReference type="SUPFAM" id="SSF56219">
    <property type="entry name" value="DNase I-like"/>
    <property type="match status" value="1"/>
</dbReference>
<organism evidence="2 3">
    <name type="scientific">Proteiniphilum acetatigenes</name>
    <dbReference type="NCBI Taxonomy" id="294710"/>
    <lineage>
        <taxon>Bacteria</taxon>
        <taxon>Pseudomonadati</taxon>
        <taxon>Bacteroidota</taxon>
        <taxon>Bacteroidia</taxon>
        <taxon>Bacteroidales</taxon>
        <taxon>Dysgonomonadaceae</taxon>
        <taxon>Proteiniphilum</taxon>
    </lineage>
</organism>
<evidence type="ECO:0000313" key="3">
    <source>
        <dbReference type="Proteomes" id="UP000053860"/>
    </source>
</evidence>
<dbReference type="Gene3D" id="3.60.10.10">
    <property type="entry name" value="Endonuclease/exonuclease/phosphatase"/>
    <property type="match status" value="1"/>
</dbReference>
<keyword evidence="2" id="KW-0269">Exonuclease</keyword>